<proteinExistence type="predicted"/>
<reference evidence="1 2" key="1">
    <citation type="submission" date="2024-11" db="EMBL/GenBank/DDBJ databases">
        <title>Identification and Characterization of a Novel Fosfomycin Bacillithiol Transferase FosB8 in Paenibacillus illinoisensis.</title>
        <authorList>
            <person name="Lu W."/>
        </authorList>
    </citation>
    <scope>NUCLEOTIDE SEQUENCE [LARGE SCALE GENOMIC DNA]</scope>
    <source>
        <strain evidence="1 2">WP77</strain>
    </source>
</reference>
<keyword evidence="2" id="KW-1185">Reference proteome</keyword>
<evidence type="ECO:0000313" key="2">
    <source>
        <dbReference type="Proteomes" id="UP001618531"/>
    </source>
</evidence>
<gene>
    <name evidence="1" type="ORF">ACINKY_24840</name>
</gene>
<name>A0ABW8I0P0_9BACL</name>
<sequence length="278" mass="31912">MDATELKEQLQLIQSKNFAADEVEHPYELALHMLQHIGSTDPVLRDELIYVTFATWIGQGIFSEEQLRVLLHKAMDDQHLFYGIGEKGTDSVFTRAFSVLLLPPILNMDRQRKFLIKADIEAIHHRLTTYLKEEKDVRGYVDEKGWAHAPAHASDAVEDLAQSRYMDETALRELLDSLAVQITESTAVYIHDEDQRIAQAVVTIVRRRLLNRSDLAAWIAALEQACIDQTGKRSYVEISRISMNVRVFLQTLYLVIRKEEQDPFPIVRELVLGALEKE</sequence>
<protein>
    <submittedName>
        <fullName evidence="1">DUF2785 domain-containing protein</fullName>
    </submittedName>
</protein>
<comment type="caution">
    <text evidence="1">The sequence shown here is derived from an EMBL/GenBank/DDBJ whole genome shotgun (WGS) entry which is preliminary data.</text>
</comment>
<evidence type="ECO:0000313" key="1">
    <source>
        <dbReference type="EMBL" id="MFK0525444.1"/>
    </source>
</evidence>
<dbReference type="RefSeq" id="WP_402878243.1">
    <property type="nucleotide sequence ID" value="NZ_JBIYSL010000006.1"/>
</dbReference>
<dbReference type="EMBL" id="JBIYSL010000006">
    <property type="protein sequence ID" value="MFK0525444.1"/>
    <property type="molecule type" value="Genomic_DNA"/>
</dbReference>
<organism evidence="1 2">
    <name type="scientific">Paenibacillus illinoisensis</name>
    <dbReference type="NCBI Taxonomy" id="59845"/>
    <lineage>
        <taxon>Bacteria</taxon>
        <taxon>Bacillati</taxon>
        <taxon>Bacillota</taxon>
        <taxon>Bacilli</taxon>
        <taxon>Bacillales</taxon>
        <taxon>Paenibacillaceae</taxon>
        <taxon>Paenibacillus</taxon>
    </lineage>
</organism>
<accession>A0ABW8I0P0</accession>
<dbReference type="Proteomes" id="UP001618531">
    <property type="component" value="Unassembled WGS sequence"/>
</dbReference>
<dbReference type="InterPro" id="IPR021247">
    <property type="entry name" value="DUF2785"/>
</dbReference>
<dbReference type="Pfam" id="PF10978">
    <property type="entry name" value="DUF2785"/>
    <property type="match status" value="1"/>
</dbReference>